<sequence length="98" mass="10953">MTKEETLKYTGVVLELLPNARFRVKLIKEGSASDSQSRADINSMLSCVKDSDSNNVGVVAYAAGNIIRHRIRITTGDIVEMEVSPYNSKIGRIVYRYK</sequence>
<evidence type="ECO:0000313" key="7">
    <source>
        <dbReference type="Proteomes" id="UP000240811"/>
    </source>
</evidence>
<gene>
    <name evidence="4" type="primary">infA</name>
    <name evidence="6" type="ORF">C4617_00690</name>
</gene>
<dbReference type="EMBL" id="PSQJ01000001">
    <property type="protein sequence ID" value="PTL86967.1"/>
    <property type="molecule type" value="Genomic_DNA"/>
</dbReference>
<keyword evidence="4" id="KW-0699">rRNA-binding</keyword>
<dbReference type="Gene3D" id="2.40.50.140">
    <property type="entry name" value="Nucleic acid-binding proteins"/>
    <property type="match status" value="1"/>
</dbReference>
<dbReference type="AlphaFoldDB" id="A0A2T4VYW3"/>
<evidence type="ECO:0000256" key="4">
    <source>
        <dbReference type="HAMAP-Rule" id="MF_00075"/>
    </source>
</evidence>
<comment type="caution">
    <text evidence="6">The sequence shown here is derived from an EMBL/GenBank/DDBJ whole genome shotgun (WGS) entry which is preliminary data.</text>
</comment>
<dbReference type="PROSITE" id="PS50832">
    <property type="entry name" value="S1_IF1_TYPE"/>
    <property type="match status" value="1"/>
</dbReference>
<dbReference type="GO" id="GO:0003743">
    <property type="term" value="F:translation initiation factor activity"/>
    <property type="evidence" value="ECO:0007669"/>
    <property type="project" value="UniProtKB-UniRule"/>
</dbReference>
<evidence type="ECO:0000256" key="1">
    <source>
        <dbReference type="ARBA" id="ARBA00010939"/>
    </source>
</evidence>
<dbReference type="Proteomes" id="UP000240811">
    <property type="component" value="Unassembled WGS sequence"/>
</dbReference>
<dbReference type="Pfam" id="PF01176">
    <property type="entry name" value="eIF-1a"/>
    <property type="match status" value="1"/>
</dbReference>
<reference evidence="7" key="1">
    <citation type="submission" date="2018-02" db="EMBL/GenBank/DDBJ databases">
        <title>Genome sequence of Candidatus Liberibacter europaeus.</title>
        <authorList>
            <person name="Frampton R.A."/>
            <person name="Thompson S.M."/>
            <person name="David C."/>
            <person name="Addison S.M."/>
            <person name="Smith G.R."/>
        </authorList>
    </citation>
    <scope>NUCLEOTIDE SEQUENCE [LARGE SCALE GENOMIC DNA]</scope>
</reference>
<dbReference type="InterPro" id="IPR004368">
    <property type="entry name" value="TIF_IF1"/>
</dbReference>
<evidence type="ECO:0000256" key="2">
    <source>
        <dbReference type="ARBA" id="ARBA00022540"/>
    </source>
</evidence>
<comment type="subunit">
    <text evidence="4">Component of the 30S ribosomal translation pre-initiation complex which assembles on the 30S ribosome in the order IF-2 and IF-3, IF-1 and N-formylmethionyl-tRNA(fMet); mRNA recruitment can occur at any time during PIC assembly.</text>
</comment>
<dbReference type="SUPFAM" id="SSF50249">
    <property type="entry name" value="Nucleic acid-binding proteins"/>
    <property type="match status" value="1"/>
</dbReference>
<dbReference type="InterPro" id="IPR006196">
    <property type="entry name" value="RNA-binding_domain_S1_IF1"/>
</dbReference>
<organism evidence="6 7">
    <name type="scientific">Candidatus Liberibacter europaeus</name>
    <dbReference type="NCBI Taxonomy" id="744859"/>
    <lineage>
        <taxon>Bacteria</taxon>
        <taxon>Pseudomonadati</taxon>
        <taxon>Pseudomonadota</taxon>
        <taxon>Alphaproteobacteria</taxon>
        <taxon>Hyphomicrobiales</taxon>
        <taxon>Rhizobiaceae</taxon>
        <taxon>Liberibacter</taxon>
    </lineage>
</organism>
<proteinExistence type="inferred from homology"/>
<comment type="function">
    <text evidence="4">One of the essential components for the initiation of protein synthesis. Stabilizes the binding of IF-2 and IF-3 on the 30S subunit to which N-formylmethionyl-tRNA(fMet) subsequently binds. Helps modulate mRNA selection, yielding the 30S pre-initiation complex (PIC). Upon addition of the 50S ribosomal subunit IF-1, IF-2 and IF-3 are released leaving the mature 70S translation initiation complex.</text>
</comment>
<dbReference type="PANTHER" id="PTHR33370">
    <property type="entry name" value="TRANSLATION INITIATION FACTOR IF-1, CHLOROPLASTIC"/>
    <property type="match status" value="1"/>
</dbReference>
<dbReference type="GO" id="GO:0005829">
    <property type="term" value="C:cytosol"/>
    <property type="evidence" value="ECO:0007669"/>
    <property type="project" value="TreeGrafter"/>
</dbReference>
<evidence type="ECO:0000259" key="5">
    <source>
        <dbReference type="PROSITE" id="PS50832"/>
    </source>
</evidence>
<dbReference type="InterPro" id="IPR012340">
    <property type="entry name" value="NA-bd_OB-fold"/>
</dbReference>
<comment type="similarity">
    <text evidence="1 4">Belongs to the IF-1 family.</text>
</comment>
<evidence type="ECO:0000256" key="3">
    <source>
        <dbReference type="ARBA" id="ARBA00022917"/>
    </source>
</evidence>
<evidence type="ECO:0000313" key="6">
    <source>
        <dbReference type="EMBL" id="PTL86967.1"/>
    </source>
</evidence>
<keyword evidence="2 4" id="KW-0396">Initiation factor</keyword>
<dbReference type="HAMAP" id="MF_00075">
    <property type="entry name" value="IF_1"/>
    <property type="match status" value="1"/>
</dbReference>
<accession>A0A2T4VYW3</accession>
<feature type="domain" description="S1-like" evidence="5">
    <location>
        <begin position="1"/>
        <end position="98"/>
    </location>
</feature>
<name>A0A2T4VYW3_9HYPH</name>
<protein>
    <recommendedName>
        <fullName evidence="4">Translation initiation factor IF-1</fullName>
    </recommendedName>
</protein>
<dbReference type="GO" id="GO:0019843">
    <property type="term" value="F:rRNA binding"/>
    <property type="evidence" value="ECO:0007669"/>
    <property type="project" value="UniProtKB-UniRule"/>
</dbReference>
<keyword evidence="4" id="KW-0694">RNA-binding</keyword>
<keyword evidence="3 4" id="KW-0648">Protein biosynthesis</keyword>
<comment type="subcellular location">
    <subcellularLocation>
        <location evidence="4">Cytoplasm</location>
    </subcellularLocation>
</comment>
<dbReference type="PANTHER" id="PTHR33370:SF1">
    <property type="entry name" value="TRANSLATION INITIATION FACTOR IF-1, CHLOROPLASTIC"/>
    <property type="match status" value="1"/>
</dbReference>
<keyword evidence="4" id="KW-0963">Cytoplasm</keyword>
<dbReference type="GO" id="GO:0043022">
    <property type="term" value="F:ribosome binding"/>
    <property type="evidence" value="ECO:0007669"/>
    <property type="project" value="UniProtKB-UniRule"/>
</dbReference>